<proteinExistence type="inferred from homology"/>
<dbReference type="EMBL" id="QETA01000003">
    <property type="protein sequence ID" value="PWF23226.1"/>
    <property type="molecule type" value="Genomic_DNA"/>
</dbReference>
<dbReference type="AlphaFoldDB" id="A0A2V1JZN4"/>
<sequence length="168" mass="19203">MSRSPVSRKGWLSHYGELVGTWVRRADSRADAEDATHDTIVKVLEHDAAALVNPGAYLHRSVRNRLIDKHRQARLLDVVPLHELGEDEHPLLGDPDAHVRTTELVCSLKDALQELPLKCRQVFLLHKLEGYSQQEIAQQLGISVNMVEKYMIRAARYLRERLQNHAPH</sequence>
<gene>
    <name evidence="7" type="ORF">DD235_09565</name>
</gene>
<evidence type="ECO:0000259" key="5">
    <source>
        <dbReference type="Pfam" id="PF04542"/>
    </source>
</evidence>
<accession>A0A2V1JZN4</accession>
<dbReference type="InterPro" id="IPR013249">
    <property type="entry name" value="RNA_pol_sigma70_r4_t2"/>
</dbReference>
<keyword evidence="3" id="KW-0731">Sigma factor</keyword>
<dbReference type="GO" id="GO:0003677">
    <property type="term" value="F:DNA binding"/>
    <property type="evidence" value="ECO:0007669"/>
    <property type="project" value="InterPro"/>
</dbReference>
<evidence type="ECO:0000259" key="6">
    <source>
        <dbReference type="Pfam" id="PF08281"/>
    </source>
</evidence>
<evidence type="ECO:0000256" key="1">
    <source>
        <dbReference type="ARBA" id="ARBA00010641"/>
    </source>
</evidence>
<dbReference type="InterPro" id="IPR013325">
    <property type="entry name" value="RNA_pol_sigma_r2"/>
</dbReference>
<keyword evidence="2" id="KW-0805">Transcription regulation</keyword>
<dbReference type="RefSeq" id="WP_109061839.1">
    <property type="nucleotide sequence ID" value="NZ_QETA01000003.1"/>
</dbReference>
<evidence type="ECO:0000256" key="3">
    <source>
        <dbReference type="ARBA" id="ARBA00023082"/>
    </source>
</evidence>
<dbReference type="InterPro" id="IPR039425">
    <property type="entry name" value="RNA_pol_sigma-70-like"/>
</dbReference>
<dbReference type="Gene3D" id="1.10.10.10">
    <property type="entry name" value="Winged helix-like DNA-binding domain superfamily/Winged helix DNA-binding domain"/>
    <property type="match status" value="1"/>
</dbReference>
<dbReference type="Pfam" id="PF04542">
    <property type="entry name" value="Sigma70_r2"/>
    <property type="match status" value="1"/>
</dbReference>
<keyword evidence="8" id="KW-1185">Reference proteome</keyword>
<dbReference type="Pfam" id="PF08281">
    <property type="entry name" value="Sigma70_r4_2"/>
    <property type="match status" value="1"/>
</dbReference>
<dbReference type="Proteomes" id="UP000245212">
    <property type="component" value="Unassembled WGS sequence"/>
</dbReference>
<comment type="caution">
    <text evidence="7">The sequence shown here is derived from an EMBL/GenBank/DDBJ whole genome shotgun (WGS) entry which is preliminary data.</text>
</comment>
<protein>
    <submittedName>
        <fullName evidence="7">RNA polymerase ECF-subfamily sigma-70 factor</fullName>
    </submittedName>
</protein>
<feature type="domain" description="RNA polymerase sigma factor 70 region 4 type 2" evidence="6">
    <location>
        <begin position="108"/>
        <end position="155"/>
    </location>
</feature>
<organism evidence="7 8">
    <name type="scientific">Corticimicrobacter populi</name>
    <dbReference type="NCBI Taxonomy" id="2175229"/>
    <lineage>
        <taxon>Bacteria</taxon>
        <taxon>Pseudomonadati</taxon>
        <taxon>Pseudomonadota</taxon>
        <taxon>Betaproteobacteria</taxon>
        <taxon>Burkholderiales</taxon>
        <taxon>Alcaligenaceae</taxon>
        <taxon>Corticimicrobacter</taxon>
    </lineage>
</organism>
<dbReference type="PANTHER" id="PTHR43133:SF63">
    <property type="entry name" value="RNA POLYMERASE SIGMA FACTOR FECI-RELATED"/>
    <property type="match status" value="1"/>
</dbReference>
<dbReference type="Gene3D" id="1.10.1740.10">
    <property type="match status" value="1"/>
</dbReference>
<dbReference type="InterPro" id="IPR013324">
    <property type="entry name" value="RNA_pol_sigma_r3/r4-like"/>
</dbReference>
<evidence type="ECO:0000313" key="8">
    <source>
        <dbReference type="Proteomes" id="UP000245212"/>
    </source>
</evidence>
<dbReference type="InterPro" id="IPR014284">
    <property type="entry name" value="RNA_pol_sigma-70_dom"/>
</dbReference>
<evidence type="ECO:0000313" key="7">
    <source>
        <dbReference type="EMBL" id="PWF23226.1"/>
    </source>
</evidence>
<comment type="similarity">
    <text evidence="1">Belongs to the sigma-70 factor family. ECF subfamily.</text>
</comment>
<name>A0A2V1JZN4_9BURK</name>
<dbReference type="InterPro" id="IPR007627">
    <property type="entry name" value="RNA_pol_sigma70_r2"/>
</dbReference>
<dbReference type="SUPFAM" id="SSF88659">
    <property type="entry name" value="Sigma3 and sigma4 domains of RNA polymerase sigma factors"/>
    <property type="match status" value="1"/>
</dbReference>
<dbReference type="GO" id="GO:0016987">
    <property type="term" value="F:sigma factor activity"/>
    <property type="evidence" value="ECO:0007669"/>
    <property type="project" value="UniProtKB-KW"/>
</dbReference>
<dbReference type="SUPFAM" id="SSF88946">
    <property type="entry name" value="Sigma2 domain of RNA polymerase sigma factors"/>
    <property type="match status" value="1"/>
</dbReference>
<dbReference type="NCBIfam" id="TIGR02937">
    <property type="entry name" value="sigma70-ECF"/>
    <property type="match status" value="1"/>
</dbReference>
<dbReference type="PANTHER" id="PTHR43133">
    <property type="entry name" value="RNA POLYMERASE ECF-TYPE SIGMA FACTO"/>
    <property type="match status" value="1"/>
</dbReference>
<keyword evidence="4" id="KW-0804">Transcription</keyword>
<evidence type="ECO:0000256" key="4">
    <source>
        <dbReference type="ARBA" id="ARBA00023163"/>
    </source>
</evidence>
<dbReference type="GO" id="GO:0006352">
    <property type="term" value="P:DNA-templated transcription initiation"/>
    <property type="evidence" value="ECO:0007669"/>
    <property type="project" value="InterPro"/>
</dbReference>
<evidence type="ECO:0000256" key="2">
    <source>
        <dbReference type="ARBA" id="ARBA00023015"/>
    </source>
</evidence>
<reference evidence="8" key="1">
    <citation type="submission" date="2018-05" db="EMBL/GenBank/DDBJ databases">
        <authorList>
            <person name="Li Y."/>
        </authorList>
    </citation>
    <scope>NUCLEOTIDE SEQUENCE [LARGE SCALE GENOMIC DNA]</scope>
    <source>
        <strain evidence="8">3d-2-2</strain>
    </source>
</reference>
<feature type="domain" description="RNA polymerase sigma-70 region 2" evidence="5">
    <location>
        <begin position="13"/>
        <end position="74"/>
    </location>
</feature>
<dbReference type="CDD" id="cd06171">
    <property type="entry name" value="Sigma70_r4"/>
    <property type="match status" value="1"/>
</dbReference>
<dbReference type="InterPro" id="IPR036388">
    <property type="entry name" value="WH-like_DNA-bd_sf"/>
</dbReference>